<gene>
    <name evidence="4" type="ORF">FGO68_gene1899</name>
</gene>
<dbReference type="EMBL" id="RRYP01016656">
    <property type="protein sequence ID" value="TNV74758.1"/>
    <property type="molecule type" value="Genomic_DNA"/>
</dbReference>
<comment type="caution">
    <text evidence="4">The sequence shown here is derived from an EMBL/GenBank/DDBJ whole genome shotgun (WGS) entry which is preliminary data.</text>
</comment>
<organism evidence="4 5">
    <name type="scientific">Halteria grandinella</name>
    <dbReference type="NCBI Taxonomy" id="5974"/>
    <lineage>
        <taxon>Eukaryota</taxon>
        <taxon>Sar</taxon>
        <taxon>Alveolata</taxon>
        <taxon>Ciliophora</taxon>
        <taxon>Intramacronucleata</taxon>
        <taxon>Spirotrichea</taxon>
        <taxon>Stichotrichia</taxon>
        <taxon>Sporadotrichida</taxon>
        <taxon>Halteriidae</taxon>
        <taxon>Halteria</taxon>
    </lineage>
</organism>
<dbReference type="AlphaFoldDB" id="A0A8J8NHB7"/>
<feature type="coiled-coil region" evidence="1">
    <location>
        <begin position="141"/>
        <end position="196"/>
    </location>
</feature>
<proteinExistence type="predicted"/>
<reference evidence="4" key="1">
    <citation type="submission" date="2019-06" db="EMBL/GenBank/DDBJ databases">
        <authorList>
            <person name="Zheng W."/>
        </authorList>
    </citation>
    <scope>NUCLEOTIDE SEQUENCE</scope>
    <source>
        <strain evidence="4">QDHG01</strain>
    </source>
</reference>
<accession>A0A8J8NHB7</accession>
<evidence type="ECO:0000256" key="2">
    <source>
        <dbReference type="SAM" id="MobiDB-lite"/>
    </source>
</evidence>
<evidence type="ECO:0000313" key="4">
    <source>
        <dbReference type="EMBL" id="TNV74758.1"/>
    </source>
</evidence>
<protein>
    <submittedName>
        <fullName evidence="4">Uncharacterized protein</fullName>
    </submittedName>
</protein>
<keyword evidence="5" id="KW-1185">Reference proteome</keyword>
<dbReference type="Proteomes" id="UP000785679">
    <property type="component" value="Unassembled WGS sequence"/>
</dbReference>
<feature type="compositionally biased region" description="Low complexity" evidence="2">
    <location>
        <begin position="113"/>
        <end position="122"/>
    </location>
</feature>
<evidence type="ECO:0000256" key="3">
    <source>
        <dbReference type="SAM" id="SignalP"/>
    </source>
</evidence>
<keyword evidence="1" id="KW-0175">Coiled coil</keyword>
<name>A0A8J8NHB7_HALGN</name>
<feature type="region of interest" description="Disordered" evidence="2">
    <location>
        <begin position="113"/>
        <end position="134"/>
    </location>
</feature>
<feature type="chain" id="PRO_5035247371" evidence="3">
    <location>
        <begin position="23"/>
        <end position="292"/>
    </location>
</feature>
<keyword evidence="3" id="KW-0732">Signal</keyword>
<evidence type="ECO:0000313" key="5">
    <source>
        <dbReference type="Proteomes" id="UP000785679"/>
    </source>
</evidence>
<feature type="signal peptide" evidence="3">
    <location>
        <begin position="1"/>
        <end position="22"/>
    </location>
</feature>
<sequence length="292" mass="33248">MSLLMLSIIMQMLIIFVKPMESQLENITTAINEMFVSLYLYGIISMSSGVDKSGEGQLPDYWTRDFCGLWLVVTVISSVVFNIGKFTVVLTKAIYLHAKSKSLKNKYLELNQSQQTQETSQNGQKISGLRKNDIKLKDPPINNLALRILEKNEQKDNIQLQNPLQARESKQLSTLLKNNLDQLGELANDIMQIQNNTFQEPQLEKSQMQIPLKTKSKGKFAKARKFLSSKYSIGAFENETKRNESIHQIGAAYQQSHSKMTSIASSNNNYQHELIFAGGCYQTFEPLRRKLQ</sequence>
<evidence type="ECO:0000256" key="1">
    <source>
        <dbReference type="SAM" id="Coils"/>
    </source>
</evidence>